<dbReference type="GO" id="GO:0003700">
    <property type="term" value="F:DNA-binding transcription factor activity"/>
    <property type="evidence" value="ECO:0007669"/>
    <property type="project" value="InterPro"/>
</dbReference>
<evidence type="ECO:0000256" key="1">
    <source>
        <dbReference type="ARBA" id="ARBA00023015"/>
    </source>
</evidence>
<proteinExistence type="predicted"/>
<evidence type="ECO:0000256" key="6">
    <source>
        <dbReference type="SAM" id="MobiDB-lite"/>
    </source>
</evidence>
<evidence type="ECO:0000256" key="4">
    <source>
        <dbReference type="ARBA" id="ARBA00023242"/>
    </source>
</evidence>
<dbReference type="Gene3D" id="1.20.5.170">
    <property type="match status" value="1"/>
</dbReference>
<dbReference type="SMART" id="SM00338">
    <property type="entry name" value="BRLZ"/>
    <property type="match status" value="1"/>
</dbReference>
<gene>
    <name evidence="9" type="primary">LOC111480829</name>
</gene>
<organism evidence="8 9">
    <name type="scientific">Cucurbita maxima</name>
    <name type="common">Pumpkin</name>
    <name type="synonym">Winter squash</name>
    <dbReference type="NCBI Taxonomy" id="3661"/>
    <lineage>
        <taxon>Eukaryota</taxon>
        <taxon>Viridiplantae</taxon>
        <taxon>Streptophyta</taxon>
        <taxon>Embryophyta</taxon>
        <taxon>Tracheophyta</taxon>
        <taxon>Spermatophyta</taxon>
        <taxon>Magnoliopsida</taxon>
        <taxon>eudicotyledons</taxon>
        <taxon>Gunneridae</taxon>
        <taxon>Pentapetalae</taxon>
        <taxon>rosids</taxon>
        <taxon>fabids</taxon>
        <taxon>Cucurbitales</taxon>
        <taxon>Cucurbitaceae</taxon>
        <taxon>Cucurbiteae</taxon>
        <taxon>Cucurbita</taxon>
    </lineage>
</organism>
<evidence type="ECO:0000313" key="8">
    <source>
        <dbReference type="Proteomes" id="UP000504608"/>
    </source>
</evidence>
<dbReference type="RefSeq" id="XP_022981787.1">
    <property type="nucleotide sequence ID" value="XM_023126019.1"/>
</dbReference>
<keyword evidence="8" id="KW-1185">Reference proteome</keyword>
<keyword evidence="2" id="KW-0238">DNA-binding</keyword>
<sequence>MGLYNSTILFRRRALVTLFVLENVFLTYKFISEQLVTPSLSSLYTRLLFLPSLPMSLSFSFPKFYSEEEAVRFHRPVYESGLSPAESQEVWSRFEDPGESISSSQGSCQAVSSIDGGRRRNRMMSNREPATRPRLRKMRYFESLTVEADRLKVKNEELKRQLNLVSKRSSMVRRQNERLWSEFVALQARLSELSQTSVYL</sequence>
<dbReference type="InterPro" id="IPR046347">
    <property type="entry name" value="bZIP_sf"/>
</dbReference>
<dbReference type="PANTHER" id="PTHR45764:SF52">
    <property type="entry name" value="BASIC LEUCINE ZIPPER 4"/>
    <property type="match status" value="1"/>
</dbReference>
<accession>A0A6J1IUZ0</accession>
<dbReference type="SUPFAM" id="SSF57959">
    <property type="entry name" value="Leucine zipper domain"/>
    <property type="match status" value="1"/>
</dbReference>
<dbReference type="PROSITE" id="PS50217">
    <property type="entry name" value="BZIP"/>
    <property type="match status" value="1"/>
</dbReference>
<evidence type="ECO:0000256" key="2">
    <source>
        <dbReference type="ARBA" id="ARBA00023125"/>
    </source>
</evidence>
<evidence type="ECO:0000256" key="3">
    <source>
        <dbReference type="ARBA" id="ARBA00023163"/>
    </source>
</evidence>
<evidence type="ECO:0000256" key="5">
    <source>
        <dbReference type="SAM" id="Coils"/>
    </source>
</evidence>
<protein>
    <submittedName>
        <fullName evidence="9">BZIP transcription factor 11-like</fullName>
    </submittedName>
</protein>
<feature type="domain" description="BZIP" evidence="7">
    <location>
        <begin position="118"/>
        <end position="179"/>
    </location>
</feature>
<keyword evidence="3" id="KW-0804">Transcription</keyword>
<keyword evidence="5" id="KW-0175">Coiled coil</keyword>
<dbReference type="GO" id="GO:0000976">
    <property type="term" value="F:transcription cis-regulatory region binding"/>
    <property type="evidence" value="ECO:0007669"/>
    <property type="project" value="TreeGrafter"/>
</dbReference>
<dbReference type="PANTHER" id="PTHR45764">
    <property type="entry name" value="BZIP TRANSCRIPTION FACTOR 44"/>
    <property type="match status" value="1"/>
</dbReference>
<dbReference type="GO" id="GO:0005634">
    <property type="term" value="C:nucleus"/>
    <property type="evidence" value="ECO:0007669"/>
    <property type="project" value="TreeGrafter"/>
</dbReference>
<feature type="compositionally biased region" description="Low complexity" evidence="6">
    <location>
        <begin position="100"/>
        <end position="114"/>
    </location>
</feature>
<dbReference type="AlphaFoldDB" id="A0A6J1IUZ0"/>
<evidence type="ECO:0000313" key="9">
    <source>
        <dbReference type="RefSeq" id="XP_022981787.1"/>
    </source>
</evidence>
<dbReference type="OrthoDB" id="551672at2759"/>
<keyword evidence="1" id="KW-0805">Transcription regulation</keyword>
<dbReference type="Proteomes" id="UP000504608">
    <property type="component" value="Unplaced"/>
</dbReference>
<reference evidence="9" key="1">
    <citation type="submission" date="2025-08" db="UniProtKB">
        <authorList>
            <consortium name="RefSeq"/>
        </authorList>
    </citation>
    <scope>IDENTIFICATION</scope>
    <source>
        <tissue evidence="9">Young leaves</tissue>
    </source>
</reference>
<dbReference type="KEGG" id="cmax:111480829"/>
<keyword evidence="4" id="KW-0539">Nucleus</keyword>
<feature type="region of interest" description="Disordered" evidence="6">
    <location>
        <begin position="96"/>
        <end position="127"/>
    </location>
</feature>
<feature type="coiled-coil region" evidence="5">
    <location>
        <begin position="141"/>
        <end position="168"/>
    </location>
</feature>
<evidence type="ECO:0000259" key="7">
    <source>
        <dbReference type="PROSITE" id="PS50217"/>
    </source>
</evidence>
<dbReference type="InterPro" id="IPR004827">
    <property type="entry name" value="bZIP"/>
</dbReference>
<name>A0A6J1IUZ0_CUCMA</name>
<dbReference type="GeneID" id="111480829"/>
<dbReference type="GO" id="GO:0045893">
    <property type="term" value="P:positive regulation of DNA-templated transcription"/>
    <property type="evidence" value="ECO:0007669"/>
    <property type="project" value="TreeGrafter"/>
</dbReference>
<dbReference type="Pfam" id="PF00170">
    <property type="entry name" value="bZIP_1"/>
    <property type="match status" value="1"/>
</dbReference>